<name>A0A0K1H334_9ACTN</name>
<organism evidence="1">
    <name type="scientific">Streptomyces bottropensis</name>
    <dbReference type="NCBI Taxonomy" id="42235"/>
    <lineage>
        <taxon>Bacteria</taxon>
        <taxon>Bacillati</taxon>
        <taxon>Actinomycetota</taxon>
        <taxon>Actinomycetes</taxon>
        <taxon>Kitasatosporales</taxon>
        <taxon>Streptomycetaceae</taxon>
        <taxon>Streptomyces</taxon>
    </lineage>
</organism>
<keyword evidence="1" id="KW-0436">Ligase</keyword>
<dbReference type="GO" id="GO:0004812">
    <property type="term" value="F:aminoacyl-tRNA ligase activity"/>
    <property type="evidence" value="ECO:0007669"/>
    <property type="project" value="UniProtKB-KW"/>
</dbReference>
<proteinExistence type="predicted"/>
<evidence type="ECO:0000313" key="1">
    <source>
        <dbReference type="EMBL" id="AKT74312.1"/>
    </source>
</evidence>
<protein>
    <submittedName>
        <fullName evidence="1">tRNA synthetase</fullName>
    </submittedName>
</protein>
<reference evidence="1" key="1">
    <citation type="journal article" date="2015" name="Chem. Sci.">
        <title>Biosynthesis of trioxacarcin revealing a different starter unit and complex tailoring steps for type II polyketide synthase.</title>
        <authorList>
            <person name="Zhang M."/>
            <person name="Hou X.-F."/>
            <person name="Qi L.-H."/>
            <person name="Yin Y."/>
            <person name="Li Q."/>
            <person name="Pan H.-X."/>
            <person name="Chen X.-Y."/>
            <person name="Tang G.-L."/>
        </authorList>
    </citation>
    <scope>NUCLEOTIDE SEQUENCE</scope>
    <source>
        <strain evidence="1">DO-45</strain>
    </source>
</reference>
<keyword evidence="1" id="KW-0030">Aminoacyl-tRNA synthetase</keyword>
<dbReference type="EMBL" id="KP410250">
    <property type="protein sequence ID" value="AKT74312.1"/>
    <property type="molecule type" value="Genomic_DNA"/>
</dbReference>
<sequence>MRDILYHRALVDAGIVAAGGSGSGMTPWRGSGLGVARRMVDTFVEEVGRVAPVARTEHPFLNRRDAYERVFPHYANIYRLRAAEESQPDWVLRADNLHLNVEWLRQNQHQGPVVATGGLLRQLRGSGSPLFRERYIWPAVQLNHLVPAGEGPAALESYRQVLERTFEAFGLPVLTLATDALSSYGDVCHLTVTCLRDGRPTVLATAYLMASPYRRALGVSGDLVDIGFTGKVLALVSMHHLDRGGLGLPSALAPVQVGVLAPQGAPGLDTWSRSLAGLRTRTVTVAGDVPFRRHRAERGLVRTGTPLTYGLWPDGTWRVGRRAPSRYAPTTPFPDADTVRAELGGYDRRQLDAARTRLRHSVERDGLVRGVCDGCAAAGRVPVFGRIVPHRPARCVHCAAPGSDHLVSEQGRFY</sequence>
<accession>A0A0K1H334</accession>
<dbReference type="AlphaFoldDB" id="A0A0K1H334"/>